<dbReference type="InterPro" id="IPR021773">
    <property type="entry name" value="TPC11"/>
</dbReference>
<feature type="region of interest" description="Disordered" evidence="1">
    <location>
        <begin position="73"/>
        <end position="106"/>
    </location>
</feature>
<dbReference type="Proteomes" id="UP000316726">
    <property type="component" value="Chromosome 7"/>
</dbReference>
<dbReference type="Pfam" id="PF07919">
    <property type="entry name" value="Gryzun"/>
    <property type="match status" value="1"/>
</dbReference>
<dbReference type="PANTHER" id="PTHR14374:SF0">
    <property type="entry name" value="TRAFFICKING PROTEIN PARTICLE COMPLEX SUBUNIT 11"/>
    <property type="match status" value="1"/>
</dbReference>
<dbReference type="EMBL" id="CP031040">
    <property type="protein sequence ID" value="QDZ22099.1"/>
    <property type="molecule type" value="Genomic_DNA"/>
</dbReference>
<feature type="region of interest" description="Disordered" evidence="1">
    <location>
        <begin position="1267"/>
        <end position="1291"/>
    </location>
</feature>
<dbReference type="PANTHER" id="PTHR14374">
    <property type="entry name" value="FOIE GRAS"/>
    <property type="match status" value="1"/>
</dbReference>
<accession>A0A5B8MNN3</accession>
<feature type="region of interest" description="Disordered" evidence="1">
    <location>
        <begin position="246"/>
        <end position="268"/>
    </location>
</feature>
<organism evidence="4 5">
    <name type="scientific">Chloropicon primus</name>
    <dbReference type="NCBI Taxonomy" id="1764295"/>
    <lineage>
        <taxon>Eukaryota</taxon>
        <taxon>Viridiplantae</taxon>
        <taxon>Chlorophyta</taxon>
        <taxon>Chloropicophyceae</taxon>
        <taxon>Chloropicales</taxon>
        <taxon>Chloropicaceae</taxon>
        <taxon>Chloropicon</taxon>
    </lineage>
</organism>
<dbReference type="Pfam" id="PF11817">
    <property type="entry name" value="Foie-gras_1"/>
    <property type="match status" value="1"/>
</dbReference>
<keyword evidence="5" id="KW-1185">Reference proteome</keyword>
<evidence type="ECO:0000313" key="5">
    <source>
        <dbReference type="Proteomes" id="UP000316726"/>
    </source>
</evidence>
<feature type="region of interest" description="Disordered" evidence="1">
    <location>
        <begin position="485"/>
        <end position="510"/>
    </location>
</feature>
<feature type="domain" description="Gryzun putative trafficking through Golgi" evidence="2">
    <location>
        <begin position="1113"/>
        <end position="1227"/>
    </location>
</feature>
<dbReference type="OrthoDB" id="514838at2759"/>
<sequence>MEGKSFAGSVVVGRARGMSAAVEKVFRGVLPQAPPLPLVAFVGKPQVHKVVGNYLRSRLFMNSVGVTEAENARKLFPPRKNQQAEHQEGHGHGPGDPGDLRHSGSQENIQQGWMIDGCVKTRWFEKHRKCHPACVVLFLSFEDFSGDPQQWTECCSAVDQVSQAAKQRDAKVCVCVLASKRDGHELPEDRVTSIKRRLVTDPKYVTMIDIEDEVDLKLLGTLLQELSGMYYRDMVTRLRKKMETVNSLTRKREKQRNSGGQSDIHGKKEEREELRMKVRILVKIGTMCEFVQDWRAALQAYQQAYTCVGDLFSASQNPTGMASVIEDDVCYLQEAREALSVAESLIAKVTTLLLIQHNWVVKNSAQASPQQGQGTPADGRTTSTPHLEDAIQLFQHHINIFRLPLGRNPSLLKHLEDKHGLDLVEVYEAVHWSWVSYQYKKFAKLLMEHVASDLLLKLGAHPSYYLSCAAHYAIMRRQCYESSQSRKMTMEHSGQDMSGSAPGGGNGQLGSRTSMEATRVMFAAGKCRVMSGDYLGQWEISAEGRPKRKMTENEFLCFLEDGETKVNHVEAILEHLNSAQTLYDEIGLRRHKLKIQIELADEYVRIDRIQEAQAILLEVAAVYRREGWDSPLADVVLRLRKCAQLLRKTREHVLHSFELCALENVMEEDQRFAIFQSAQAVLMSQMMTSETNDAVSLMSTPSFEFDMNDTAALKTCFSCTVGFRVPEDQVVLGSGVDVLVALKSKAPLPVEIRALKAAFTDGGCDTVVAAGEGAAQIKEIQADGSHLSKDAIILSPGQYHKFLLQVTPREIGHLKCSRVEVLLGDSALLVWDFEKAALATGGKKQELAMKESGSDPLSQMSGVVPNHRGIVVDDLNLGIKIALSVLSLPLSGGYTRVKADISTDNVKLNSPSLLLSVENANSDGVDAQRKGVDRGVYVLKADGTKKCEGAFQLPSMEPHSHLEQEFLVHCPSDAAFVFLARVTADKVRQSADAAITLKPLPPFNFECALKSCPYEFPMLLGSQVKAKELESLENTAARIPPKENFVVFASIVSSCPSDLEVLSINFDGRGDGVRLRSPEGQYEMPCTLCEQESFGLVGYANIDGSFPGGSFGTLQIRWRQMNEGYGDLVAESLFQLPTIMVTHPPCKVNCSYPTRTIVGEAFPLSIRIENTTHVLQDFDVDMQDGQGFIYSGYKSTKEQVLPHDTNELTWNLVPVATGMMKLPTVRIRSAGQKVELSVPVSHGNIFVRPQQGDLGLQEQAHVVVPAKPRQDAAPPAAAPVASQGNEDLISL</sequence>
<feature type="domain" description="Trafficking protein particle complex subunit 11" evidence="3">
    <location>
        <begin position="428"/>
        <end position="660"/>
    </location>
</feature>
<evidence type="ECO:0000259" key="3">
    <source>
        <dbReference type="Pfam" id="PF11817"/>
    </source>
</evidence>
<proteinExistence type="predicted"/>
<dbReference type="InterPro" id="IPR012880">
    <property type="entry name" value="Gryzun"/>
</dbReference>
<protein>
    <submittedName>
        <fullName evidence="4">Subunit 11 of trafficking protein particle complex</fullName>
    </submittedName>
</protein>
<reference evidence="4 5" key="1">
    <citation type="submission" date="2018-07" db="EMBL/GenBank/DDBJ databases">
        <title>The complete nuclear genome of the prasinophyte Chloropicon primus (CCMP1205).</title>
        <authorList>
            <person name="Pombert J.-F."/>
            <person name="Otis C."/>
            <person name="Turmel M."/>
            <person name="Lemieux C."/>
        </authorList>
    </citation>
    <scope>NUCLEOTIDE SEQUENCE [LARGE SCALE GENOMIC DNA]</scope>
    <source>
        <strain evidence="4 5">CCMP1205</strain>
    </source>
</reference>
<name>A0A5B8MNN3_9CHLO</name>
<evidence type="ECO:0000313" key="4">
    <source>
        <dbReference type="EMBL" id="QDZ22099.1"/>
    </source>
</evidence>
<gene>
    <name evidence="4" type="ORF">A3770_07p46170</name>
</gene>
<dbReference type="STRING" id="1764295.A0A5B8MNN3"/>
<feature type="compositionally biased region" description="Low complexity" evidence="1">
    <location>
        <begin position="1267"/>
        <end position="1281"/>
    </location>
</feature>
<feature type="compositionally biased region" description="Basic and acidic residues" evidence="1">
    <location>
        <begin position="82"/>
        <end position="104"/>
    </location>
</feature>
<evidence type="ECO:0000259" key="2">
    <source>
        <dbReference type="Pfam" id="PF07919"/>
    </source>
</evidence>
<evidence type="ECO:0000256" key="1">
    <source>
        <dbReference type="SAM" id="MobiDB-lite"/>
    </source>
</evidence>